<keyword evidence="2" id="KW-1185">Reference proteome</keyword>
<reference evidence="1 2" key="1">
    <citation type="submission" date="2024-04" db="EMBL/GenBank/DDBJ databases">
        <title>Flavobacterium sp. DGU38 16S ribosomal RNA gene Genome sequencing and assembly.</title>
        <authorList>
            <person name="Park S."/>
        </authorList>
    </citation>
    <scope>NUCLEOTIDE SEQUENCE [LARGE SCALE GENOMIC DNA]</scope>
    <source>
        <strain evidence="1 2">DGU38</strain>
    </source>
</reference>
<dbReference type="RefSeq" id="WP_341691835.1">
    <property type="nucleotide sequence ID" value="NZ_JBBYHS010000008.1"/>
</dbReference>
<protein>
    <submittedName>
        <fullName evidence="1">Uncharacterized protein</fullName>
    </submittedName>
</protein>
<name>A0ABU9IPU8_9FLAO</name>
<proteinExistence type="predicted"/>
<gene>
    <name evidence="1" type="ORF">AAEO57_09155</name>
</gene>
<evidence type="ECO:0000313" key="1">
    <source>
        <dbReference type="EMBL" id="MEL1253943.1"/>
    </source>
</evidence>
<organism evidence="1 2">
    <name type="scientific">Flavobacterium calami</name>
    <dbReference type="NCBI Taxonomy" id="3139144"/>
    <lineage>
        <taxon>Bacteria</taxon>
        <taxon>Pseudomonadati</taxon>
        <taxon>Bacteroidota</taxon>
        <taxon>Flavobacteriia</taxon>
        <taxon>Flavobacteriales</taxon>
        <taxon>Flavobacteriaceae</taxon>
        <taxon>Flavobacterium</taxon>
    </lineage>
</organism>
<dbReference type="EMBL" id="JBBYHS010000008">
    <property type="protein sequence ID" value="MEL1253943.1"/>
    <property type="molecule type" value="Genomic_DNA"/>
</dbReference>
<accession>A0ABU9IPU8</accession>
<dbReference type="Proteomes" id="UP001485226">
    <property type="component" value="Unassembled WGS sequence"/>
</dbReference>
<comment type="caution">
    <text evidence="1">The sequence shown here is derived from an EMBL/GenBank/DDBJ whole genome shotgun (WGS) entry which is preliminary data.</text>
</comment>
<sequence>MIEKLSVMEEYEDGQLLPSIYVGLDLYGLTKNNEVYETNNHELFFFYKEYYFKKFKSFEDFLSAVLNKNFVLDKELFKKRIYLASFKLNPIIEKEYSGLGFDKFLKKYSKPSIIKDELELNKSVIKTGAYSTIKYFLFLNRYDVSVDCYIGKDYIRKREDSFK</sequence>
<evidence type="ECO:0000313" key="2">
    <source>
        <dbReference type="Proteomes" id="UP001485226"/>
    </source>
</evidence>